<organism evidence="2 3">
    <name type="scientific">Streptomyces cellulosae</name>
    <dbReference type="NCBI Taxonomy" id="1968"/>
    <lineage>
        <taxon>Bacteria</taxon>
        <taxon>Bacillati</taxon>
        <taxon>Actinomycetota</taxon>
        <taxon>Actinomycetes</taxon>
        <taxon>Kitasatosporales</taxon>
        <taxon>Streptomycetaceae</taxon>
        <taxon>Streptomyces</taxon>
    </lineage>
</organism>
<evidence type="ECO:0000313" key="3">
    <source>
        <dbReference type="Proteomes" id="UP001600650"/>
    </source>
</evidence>
<name>A0ABW6JLX4_STRCE</name>
<reference evidence="2 3" key="1">
    <citation type="submission" date="2024-09" db="EMBL/GenBank/DDBJ databases">
        <title>The Natural Products Discovery Center: Release of the First 8490 Sequenced Strains for Exploring Actinobacteria Biosynthetic Diversity.</title>
        <authorList>
            <person name="Kalkreuter E."/>
            <person name="Kautsar S.A."/>
            <person name="Yang D."/>
            <person name="Bader C.D."/>
            <person name="Teijaro C.N."/>
            <person name="Fluegel L."/>
            <person name="Davis C.M."/>
            <person name="Simpson J.R."/>
            <person name="Lauterbach L."/>
            <person name="Steele A.D."/>
            <person name="Gui C."/>
            <person name="Meng S."/>
            <person name="Li G."/>
            <person name="Viehrig K."/>
            <person name="Ye F."/>
            <person name="Su P."/>
            <person name="Kiefer A.F."/>
            <person name="Nichols A."/>
            <person name="Cepeda A.J."/>
            <person name="Yan W."/>
            <person name="Fan B."/>
            <person name="Jiang Y."/>
            <person name="Adhikari A."/>
            <person name="Zheng C.-J."/>
            <person name="Schuster L."/>
            <person name="Cowan T.M."/>
            <person name="Smanski M.J."/>
            <person name="Chevrette M.G."/>
            <person name="De Carvalho L.P.S."/>
            <person name="Shen B."/>
        </authorList>
    </citation>
    <scope>NUCLEOTIDE SEQUENCE [LARGE SCALE GENOMIC DNA]</scope>
    <source>
        <strain evidence="2 3">NPDC057399</strain>
    </source>
</reference>
<gene>
    <name evidence="2" type="ORF">ACFU0X_25735</name>
</gene>
<dbReference type="EMBL" id="JBHVBU010000091">
    <property type="protein sequence ID" value="MFE7966401.1"/>
    <property type="molecule type" value="Genomic_DNA"/>
</dbReference>
<dbReference type="Proteomes" id="UP001600650">
    <property type="component" value="Unassembled WGS sequence"/>
</dbReference>
<proteinExistence type="predicted"/>
<evidence type="ECO:0000313" key="2">
    <source>
        <dbReference type="EMBL" id="MFE7966401.1"/>
    </source>
</evidence>
<feature type="domain" description="DUF5753" evidence="1">
    <location>
        <begin position="2"/>
        <end position="148"/>
    </location>
</feature>
<protein>
    <submittedName>
        <fullName evidence="2">DUF5753 domain-containing protein</fullName>
    </submittedName>
</protein>
<keyword evidence="3" id="KW-1185">Reference proteome</keyword>
<dbReference type="RefSeq" id="WP_381727929.1">
    <property type="nucleotide sequence ID" value="NZ_JBHVBU010000091.1"/>
</dbReference>
<accession>A0ABW6JLX4</accession>
<dbReference type="Pfam" id="PF19054">
    <property type="entry name" value="DUF5753"/>
    <property type="match status" value="1"/>
</dbReference>
<comment type="caution">
    <text evidence="2">The sequence shown here is derived from an EMBL/GenBank/DDBJ whole genome shotgun (WGS) entry which is preliminary data.</text>
</comment>
<dbReference type="InterPro" id="IPR043917">
    <property type="entry name" value="DUF5753"/>
</dbReference>
<evidence type="ECO:0000259" key="1">
    <source>
        <dbReference type="Pfam" id="PF19054"/>
    </source>
</evidence>
<sequence>MYVKEWTWAAACSDEQVDGLVEARLARQRVSAEQPAPMFDFVQEEVTLRRPLGGKMVMRKQLEHLLEVGRRRNMDIQVLPTNREDHAGLAGALQLLRLKEGPTVGRVEVQLFNRLISDPKGRQILEIRHGIIRAQALTPRESLAFIEKVLGET</sequence>